<dbReference type="InterPro" id="IPR011335">
    <property type="entry name" value="Restrct_endonuc-II-like"/>
</dbReference>
<evidence type="ECO:0000259" key="1">
    <source>
        <dbReference type="Pfam" id="PF04480"/>
    </source>
</evidence>
<evidence type="ECO:0000313" key="3">
    <source>
        <dbReference type="Proteomes" id="UP001629744"/>
    </source>
</evidence>
<dbReference type="PANTHER" id="PTHR38590:SF1">
    <property type="entry name" value="BLL0828 PROTEIN"/>
    <property type="match status" value="1"/>
</dbReference>
<proteinExistence type="predicted"/>
<sequence length="285" mass="32144">MNPFGIHTFDELITAGIPRSTIGSRCRSGRYHRVLPRIYAVTEPTTLALCHAVTRWQPAAVLSHRTAAWLYGWTGEPDVVEATVPTRVRARTPKWLLLHRRNLDDAQVGESWSLPTVSAAQTVVDCAAVMSSHEFEPLVDDRLTSSVTRDELRALCDKHPGRWGNTTAVAQLRTAAVRFASEPERLLARALNRRRCPMAANEPVGPYVCDFVDARAKVVVEVDGREFHSAPDVFRSDRHRQNWLVQQGWLVLRYAASDVLTDPDAVAEEISAIVRRRRHNRRRST</sequence>
<accession>A0ABW9FR47</accession>
<evidence type="ECO:0000313" key="2">
    <source>
        <dbReference type="EMBL" id="MFM1728031.1"/>
    </source>
</evidence>
<dbReference type="RefSeq" id="WP_348604458.1">
    <property type="nucleotide sequence ID" value="NZ_CP157276.1"/>
</dbReference>
<dbReference type="InterPro" id="IPR047216">
    <property type="entry name" value="Endonuclease_DUF559_bact"/>
</dbReference>
<dbReference type="PANTHER" id="PTHR38590">
    <property type="entry name" value="BLL0828 PROTEIN"/>
    <property type="match status" value="1"/>
</dbReference>
<keyword evidence="3" id="KW-1185">Reference proteome</keyword>
<organism evidence="2 3">
    <name type="scientific">Prescottella soli</name>
    <dbReference type="NCBI Taxonomy" id="1543852"/>
    <lineage>
        <taxon>Bacteria</taxon>
        <taxon>Bacillati</taxon>
        <taxon>Actinomycetota</taxon>
        <taxon>Actinomycetes</taxon>
        <taxon>Mycobacteriales</taxon>
        <taxon>Nocardiaceae</taxon>
        <taxon>Prescottella</taxon>
    </lineage>
</organism>
<comment type="caution">
    <text evidence="2">The sequence shown here is derived from an EMBL/GenBank/DDBJ whole genome shotgun (WGS) entry which is preliminary data.</text>
</comment>
<name>A0ABW9FR47_9NOCA</name>
<dbReference type="InterPro" id="IPR007569">
    <property type="entry name" value="DUF559"/>
</dbReference>
<protein>
    <submittedName>
        <fullName evidence="2">DUF559 domain-containing protein</fullName>
    </submittedName>
</protein>
<dbReference type="Gene3D" id="3.40.960.10">
    <property type="entry name" value="VSR Endonuclease"/>
    <property type="match status" value="1"/>
</dbReference>
<feature type="domain" description="DUF559" evidence="1">
    <location>
        <begin position="181"/>
        <end position="273"/>
    </location>
</feature>
<gene>
    <name evidence="2" type="ORF">ABEU19_001500</name>
</gene>
<dbReference type="Pfam" id="PF04480">
    <property type="entry name" value="DUF559"/>
    <property type="match status" value="1"/>
</dbReference>
<dbReference type="EMBL" id="JBDLNU010000002">
    <property type="protein sequence ID" value="MFM1728031.1"/>
    <property type="molecule type" value="Genomic_DNA"/>
</dbReference>
<dbReference type="SUPFAM" id="SSF52980">
    <property type="entry name" value="Restriction endonuclease-like"/>
    <property type="match status" value="1"/>
</dbReference>
<reference evidence="2 3" key="1">
    <citation type="submission" date="2023-11" db="EMBL/GenBank/DDBJ databases">
        <authorList>
            <person name="Val-Calvo J."/>
            <person name="Scortti M."/>
            <person name="Vazquez-Boland J."/>
        </authorList>
    </citation>
    <scope>NUCLEOTIDE SEQUENCE [LARGE SCALE GENOMIC DNA]</scope>
    <source>
        <strain evidence="2 3">DSM 46662</strain>
    </source>
</reference>
<dbReference type="Proteomes" id="UP001629744">
    <property type="component" value="Unassembled WGS sequence"/>
</dbReference>